<dbReference type="SUPFAM" id="SSF51161">
    <property type="entry name" value="Trimeric LpxA-like enzymes"/>
    <property type="match status" value="1"/>
</dbReference>
<dbReference type="GO" id="GO:0016746">
    <property type="term" value="F:acyltransferase activity"/>
    <property type="evidence" value="ECO:0007669"/>
    <property type="project" value="UniProtKB-KW"/>
</dbReference>
<dbReference type="Pfam" id="PF14602">
    <property type="entry name" value="Hexapep_2"/>
    <property type="match status" value="1"/>
</dbReference>
<protein>
    <submittedName>
        <fullName evidence="1">Serine acetyltransferase</fullName>
        <ecNumber evidence="1">2.3.1.-</ecNumber>
    </submittedName>
</protein>
<gene>
    <name evidence="1" type="ORF">NCTC9149_05625</name>
</gene>
<dbReference type="EC" id="2.3.1.-" evidence="1"/>
<dbReference type="EMBL" id="UGMX01000002">
    <property type="protein sequence ID" value="STW09151.1"/>
    <property type="molecule type" value="Genomic_DNA"/>
</dbReference>
<reference evidence="1 2" key="1">
    <citation type="submission" date="2018-06" db="EMBL/GenBank/DDBJ databases">
        <authorList>
            <consortium name="Pathogen Informatics"/>
            <person name="Doyle S."/>
        </authorList>
    </citation>
    <scope>NUCLEOTIDE SEQUENCE [LARGE SCALE GENOMIC DNA]</scope>
    <source>
        <strain evidence="1 2">NCTC9149</strain>
    </source>
</reference>
<keyword evidence="1" id="KW-0012">Acyltransferase</keyword>
<accession>A0A7H4P9N6</accession>
<comment type="caution">
    <text evidence="1">The sequence shown here is derived from an EMBL/GenBank/DDBJ whole genome shotgun (WGS) entry which is preliminary data.</text>
</comment>
<dbReference type="Pfam" id="PF00132">
    <property type="entry name" value="Hexapep"/>
    <property type="match status" value="1"/>
</dbReference>
<dbReference type="Gene3D" id="2.160.10.10">
    <property type="entry name" value="Hexapeptide repeat proteins"/>
    <property type="match status" value="1"/>
</dbReference>
<name>A0A7H4P9N6_9ENTR</name>
<evidence type="ECO:0000313" key="1">
    <source>
        <dbReference type="EMBL" id="STW09151.1"/>
    </source>
</evidence>
<proteinExistence type="predicted"/>
<dbReference type="PANTHER" id="PTHR42811">
    <property type="entry name" value="SERINE ACETYLTRANSFERASE"/>
    <property type="match status" value="1"/>
</dbReference>
<dbReference type="InterPro" id="IPR001451">
    <property type="entry name" value="Hexapep"/>
</dbReference>
<dbReference type="Proteomes" id="UP000254571">
    <property type="component" value="Unassembled WGS sequence"/>
</dbReference>
<dbReference type="InterPro" id="IPR011004">
    <property type="entry name" value="Trimer_LpxA-like_sf"/>
</dbReference>
<dbReference type="AlphaFoldDB" id="A0A7H4P9N6"/>
<organism evidence="1 2">
    <name type="scientific">Klebsiella grimontii</name>
    <dbReference type="NCBI Taxonomy" id="2058152"/>
    <lineage>
        <taxon>Bacteria</taxon>
        <taxon>Pseudomonadati</taxon>
        <taxon>Pseudomonadota</taxon>
        <taxon>Gammaproteobacteria</taxon>
        <taxon>Enterobacterales</taxon>
        <taxon>Enterobacteriaceae</taxon>
        <taxon>Klebsiella/Raoultella group</taxon>
        <taxon>Klebsiella</taxon>
    </lineage>
</organism>
<evidence type="ECO:0000313" key="2">
    <source>
        <dbReference type="Proteomes" id="UP000254571"/>
    </source>
</evidence>
<keyword evidence="1" id="KW-0808">Transferase</keyword>
<sequence length="87" mass="8837">MINRGTIIGQNCTLRQGVTIGSVTDSQGRESASPRIGDNVEFGAHAVVIGAVTLGDNVKVGAGTVVTKDLAAGMIAVGQPYRVLNGD</sequence>